<dbReference type="NCBIfam" id="TIGR02385">
    <property type="entry name" value="RelE_StbE"/>
    <property type="match status" value="1"/>
</dbReference>
<dbReference type="PIRSF" id="PIRSF006156">
    <property type="entry name" value="YafQ"/>
    <property type="match status" value="1"/>
</dbReference>
<dbReference type="Gene3D" id="3.30.2310.20">
    <property type="entry name" value="RelE-like"/>
    <property type="match status" value="1"/>
</dbReference>
<dbReference type="GO" id="GO:0004521">
    <property type="term" value="F:RNA endonuclease activity"/>
    <property type="evidence" value="ECO:0007669"/>
    <property type="project" value="TreeGrafter"/>
</dbReference>
<dbReference type="PANTHER" id="PTHR40588:SF1">
    <property type="entry name" value="MRNA INTERFERASE TOXIN YAFQ"/>
    <property type="match status" value="1"/>
</dbReference>
<dbReference type="InterPro" id="IPR004386">
    <property type="entry name" value="Toxin_YafQ-like"/>
</dbReference>
<keyword evidence="5" id="KW-1185">Reference proteome</keyword>
<dbReference type="GO" id="GO:0006402">
    <property type="term" value="P:mRNA catabolic process"/>
    <property type="evidence" value="ECO:0007669"/>
    <property type="project" value="TreeGrafter"/>
</dbReference>
<sequence length="91" mass="10561">MYEIRPTSRFKRDLKHIQRRGYDLRLLTAVIQTLAAGAPLAEKHKDHALSGVWSKHRECHVTPDWLLIYKLENDILVLTLTRTGTHNDLFG</sequence>
<accession>A0A1I2U1L5</accession>
<dbReference type="InterPro" id="IPR007712">
    <property type="entry name" value="RelE/ParE_toxin"/>
</dbReference>
<dbReference type="InterPro" id="IPR035093">
    <property type="entry name" value="RelE/ParE_toxin_dom_sf"/>
</dbReference>
<dbReference type="Proteomes" id="UP000199337">
    <property type="component" value="Unassembled WGS sequence"/>
</dbReference>
<evidence type="ECO:0000256" key="3">
    <source>
        <dbReference type="PIRSR" id="PIRSR006156-1"/>
    </source>
</evidence>
<keyword evidence="1" id="KW-1277">Toxin-antitoxin system</keyword>
<dbReference type="PANTHER" id="PTHR40588">
    <property type="entry name" value="MRNA INTERFERASE TOXIN YAFQ"/>
    <property type="match status" value="1"/>
</dbReference>
<dbReference type="RefSeq" id="WP_165613498.1">
    <property type="nucleotide sequence ID" value="NZ_FOOX01000008.1"/>
</dbReference>
<gene>
    <name evidence="4" type="ORF">SAMN05660649_02454</name>
</gene>
<evidence type="ECO:0000256" key="2">
    <source>
        <dbReference type="ARBA" id="ARBA00061366"/>
    </source>
</evidence>
<evidence type="ECO:0000313" key="5">
    <source>
        <dbReference type="Proteomes" id="UP000199337"/>
    </source>
</evidence>
<evidence type="ECO:0000256" key="1">
    <source>
        <dbReference type="ARBA" id="ARBA00022649"/>
    </source>
</evidence>
<dbReference type="AlphaFoldDB" id="A0A1I2U1L5"/>
<comment type="similarity">
    <text evidence="2">Belongs to the RelE toxin family. YafQ subfamily.</text>
</comment>
<protein>
    <submittedName>
        <fullName evidence="4">mRNA interferase YafQ</fullName>
    </submittedName>
</protein>
<dbReference type="EMBL" id="FOOX01000008">
    <property type="protein sequence ID" value="SFG71030.1"/>
    <property type="molecule type" value="Genomic_DNA"/>
</dbReference>
<dbReference type="GO" id="GO:0006415">
    <property type="term" value="P:translational termination"/>
    <property type="evidence" value="ECO:0007669"/>
    <property type="project" value="TreeGrafter"/>
</dbReference>
<organism evidence="4 5">
    <name type="scientific">Desulfotruncus arcticus DSM 17038</name>
    <dbReference type="NCBI Taxonomy" id="1121424"/>
    <lineage>
        <taxon>Bacteria</taxon>
        <taxon>Bacillati</taxon>
        <taxon>Bacillota</taxon>
        <taxon>Clostridia</taxon>
        <taxon>Eubacteriales</taxon>
        <taxon>Desulfallaceae</taxon>
        <taxon>Desulfotruncus</taxon>
    </lineage>
</organism>
<evidence type="ECO:0000313" key="4">
    <source>
        <dbReference type="EMBL" id="SFG71030.1"/>
    </source>
</evidence>
<dbReference type="SUPFAM" id="SSF143011">
    <property type="entry name" value="RelE-like"/>
    <property type="match status" value="1"/>
</dbReference>
<feature type="active site" description="Proton donor" evidence="3">
    <location>
        <position position="86"/>
    </location>
</feature>
<dbReference type="FunFam" id="3.30.2310.20:FF:000003">
    <property type="entry name" value="Type II toxin-antitoxin system YafQ family toxin"/>
    <property type="match status" value="1"/>
</dbReference>
<proteinExistence type="inferred from homology"/>
<dbReference type="Pfam" id="PF15738">
    <property type="entry name" value="YafQ_toxin"/>
    <property type="match status" value="1"/>
</dbReference>
<name>A0A1I2U1L5_9FIRM</name>
<dbReference type="STRING" id="341036.SAMN05660649_02454"/>
<reference evidence="5" key="1">
    <citation type="submission" date="2016-10" db="EMBL/GenBank/DDBJ databases">
        <authorList>
            <person name="Varghese N."/>
            <person name="Submissions S."/>
        </authorList>
    </citation>
    <scope>NUCLEOTIDE SEQUENCE [LARGE SCALE GENOMIC DNA]</scope>
    <source>
        <strain evidence="5">DSM 17038</strain>
    </source>
</reference>